<comment type="caution">
    <text evidence="1">The sequence shown here is derived from an EMBL/GenBank/DDBJ whole genome shotgun (WGS) entry which is preliminary data.</text>
</comment>
<feature type="non-terminal residue" evidence="1">
    <location>
        <position position="1"/>
    </location>
</feature>
<name>A0AA38CGB4_TAXCH</name>
<keyword evidence="2" id="KW-1185">Reference proteome</keyword>
<dbReference type="AlphaFoldDB" id="A0AA38CGB4"/>
<sequence length="73" mass="7711">LALDTPWWGVLRSASIVLVRRSFASERNCELRACGEPPGCGTTPLSEGPAWLDEGEGNGAVHSFGGSGIPNHY</sequence>
<evidence type="ECO:0000313" key="1">
    <source>
        <dbReference type="EMBL" id="KAH9300005.1"/>
    </source>
</evidence>
<reference evidence="1 2" key="1">
    <citation type="journal article" date="2021" name="Nat. Plants">
        <title>The Taxus genome provides insights into paclitaxel biosynthesis.</title>
        <authorList>
            <person name="Xiong X."/>
            <person name="Gou J."/>
            <person name="Liao Q."/>
            <person name="Li Y."/>
            <person name="Zhou Q."/>
            <person name="Bi G."/>
            <person name="Li C."/>
            <person name="Du R."/>
            <person name="Wang X."/>
            <person name="Sun T."/>
            <person name="Guo L."/>
            <person name="Liang H."/>
            <person name="Lu P."/>
            <person name="Wu Y."/>
            <person name="Zhang Z."/>
            <person name="Ro D.K."/>
            <person name="Shang Y."/>
            <person name="Huang S."/>
            <person name="Yan J."/>
        </authorList>
    </citation>
    <scope>NUCLEOTIDE SEQUENCE [LARGE SCALE GENOMIC DNA]</scope>
    <source>
        <strain evidence="1">Ta-2019</strain>
    </source>
</reference>
<dbReference type="Proteomes" id="UP000824469">
    <property type="component" value="Unassembled WGS sequence"/>
</dbReference>
<protein>
    <submittedName>
        <fullName evidence="1">Uncharacterized protein</fullName>
    </submittedName>
</protein>
<gene>
    <name evidence="1" type="ORF">KI387_011588</name>
</gene>
<proteinExistence type="predicted"/>
<accession>A0AA38CGB4</accession>
<organism evidence="1 2">
    <name type="scientific">Taxus chinensis</name>
    <name type="common">Chinese yew</name>
    <name type="synonym">Taxus wallichiana var. chinensis</name>
    <dbReference type="NCBI Taxonomy" id="29808"/>
    <lineage>
        <taxon>Eukaryota</taxon>
        <taxon>Viridiplantae</taxon>
        <taxon>Streptophyta</taxon>
        <taxon>Embryophyta</taxon>
        <taxon>Tracheophyta</taxon>
        <taxon>Spermatophyta</taxon>
        <taxon>Pinopsida</taxon>
        <taxon>Pinidae</taxon>
        <taxon>Conifers II</taxon>
        <taxon>Cupressales</taxon>
        <taxon>Taxaceae</taxon>
        <taxon>Taxus</taxon>
    </lineage>
</organism>
<dbReference type="EMBL" id="JAHRHJ020000009">
    <property type="protein sequence ID" value="KAH9300005.1"/>
    <property type="molecule type" value="Genomic_DNA"/>
</dbReference>
<evidence type="ECO:0000313" key="2">
    <source>
        <dbReference type="Proteomes" id="UP000824469"/>
    </source>
</evidence>